<evidence type="ECO:0000313" key="2">
    <source>
        <dbReference type="EnsemblMetazoa" id="Aqu2.1.19857_001"/>
    </source>
</evidence>
<feature type="compositionally biased region" description="Polar residues" evidence="1">
    <location>
        <begin position="16"/>
        <end position="28"/>
    </location>
</feature>
<feature type="compositionally biased region" description="Basic and acidic residues" evidence="1">
    <location>
        <begin position="1"/>
        <end position="10"/>
    </location>
</feature>
<dbReference type="OrthoDB" id="416437at2759"/>
<dbReference type="AlphaFoldDB" id="A0A1X7TWM0"/>
<dbReference type="InParanoid" id="A0A1X7TWM0"/>
<dbReference type="EnsemblMetazoa" id="Aqu2.1.19857_001">
    <property type="protein sequence ID" value="Aqu2.1.19857_001"/>
    <property type="gene ID" value="Aqu2.1.19857"/>
</dbReference>
<organism evidence="2">
    <name type="scientific">Amphimedon queenslandica</name>
    <name type="common">Sponge</name>
    <dbReference type="NCBI Taxonomy" id="400682"/>
    <lineage>
        <taxon>Eukaryota</taxon>
        <taxon>Metazoa</taxon>
        <taxon>Porifera</taxon>
        <taxon>Demospongiae</taxon>
        <taxon>Heteroscleromorpha</taxon>
        <taxon>Haplosclerida</taxon>
        <taxon>Niphatidae</taxon>
        <taxon>Amphimedon</taxon>
    </lineage>
</organism>
<evidence type="ECO:0000256" key="1">
    <source>
        <dbReference type="SAM" id="MobiDB-lite"/>
    </source>
</evidence>
<feature type="region of interest" description="Disordered" evidence="1">
    <location>
        <begin position="1"/>
        <end position="28"/>
    </location>
</feature>
<reference evidence="2" key="1">
    <citation type="submission" date="2017-05" db="UniProtKB">
        <authorList>
            <consortium name="EnsemblMetazoa"/>
        </authorList>
    </citation>
    <scope>IDENTIFICATION</scope>
</reference>
<accession>A0A1X7TWM0</accession>
<name>A0A1X7TWM0_AMPQE</name>
<protein>
    <submittedName>
        <fullName evidence="2">Uncharacterized protein</fullName>
    </submittedName>
</protein>
<sequence length="141" mass="16152">MLPEDRDLSDLRTVQPVESQEVTTSNDTTTIEHEEILYSLSFVPNAAPLATHRETIPQAVQSFGQPQSSHVTWPSIGDTPINEFQTEGYFSMEFPTLFLTVYANRASQYFTHLMKYDDGRFAKHPSFCFFAVNTEMRWCST</sequence>
<proteinExistence type="predicted"/>